<evidence type="ECO:0000313" key="1">
    <source>
        <dbReference type="EMBL" id="TDN95379.1"/>
    </source>
</evidence>
<dbReference type="RefSeq" id="WP_133467074.1">
    <property type="nucleotide sequence ID" value="NZ_SNWI01000019.1"/>
</dbReference>
<comment type="caution">
    <text evidence="1">The sequence shown here is derived from an EMBL/GenBank/DDBJ whole genome shotgun (WGS) entry which is preliminary data.</text>
</comment>
<dbReference type="Proteomes" id="UP000294848">
    <property type="component" value="Unassembled WGS sequence"/>
</dbReference>
<evidence type="ECO:0000313" key="2">
    <source>
        <dbReference type="Proteomes" id="UP000294848"/>
    </source>
</evidence>
<proteinExistence type="predicted"/>
<dbReference type="EMBL" id="SNWI01000019">
    <property type="protein sequence ID" value="TDN95379.1"/>
    <property type="molecule type" value="Genomic_DNA"/>
</dbReference>
<organism evidence="1 2">
    <name type="scientific">Sunxiuqinia elliptica</name>
    <dbReference type="NCBI Taxonomy" id="655355"/>
    <lineage>
        <taxon>Bacteria</taxon>
        <taxon>Pseudomonadati</taxon>
        <taxon>Bacteroidota</taxon>
        <taxon>Bacteroidia</taxon>
        <taxon>Marinilabiliales</taxon>
        <taxon>Prolixibacteraceae</taxon>
        <taxon>Sunxiuqinia</taxon>
    </lineage>
</organism>
<sequence length="158" mass="18204">MSAIDIKARNKMLIIKGILAEKCGLTPELYDELSRELGEFMMIISRDKSDGKKQVDTESNCNLQNVVCSCGGGNGANHPVGVGGCFRYHVTDPNEIPRNRRRWYNTEWWDEPVWIWDIGDSWVTEYTLYHQRLYAQDKNGNWTRPKSKDSVNSLCGDW</sequence>
<dbReference type="AlphaFoldDB" id="A0A4R6GJW4"/>
<name>A0A4R6GJW4_9BACT</name>
<accession>A0A4R6GJW4</accession>
<protein>
    <submittedName>
        <fullName evidence="1">Uncharacterized protein</fullName>
    </submittedName>
</protein>
<gene>
    <name evidence="1" type="ORF">DET52_1192</name>
</gene>
<reference evidence="1 2" key="1">
    <citation type="submission" date="2019-03" db="EMBL/GenBank/DDBJ databases">
        <title>Freshwater and sediment microbial communities from various areas in North America, analyzing microbe dynamics in response to fracking.</title>
        <authorList>
            <person name="Lamendella R."/>
        </authorList>
    </citation>
    <scope>NUCLEOTIDE SEQUENCE [LARGE SCALE GENOMIC DNA]</scope>
    <source>
        <strain evidence="1 2">114D</strain>
    </source>
</reference>